<accession>A0A6G0Y1J8</accession>
<dbReference type="InterPro" id="IPR021896">
    <property type="entry name" value="THAP9-like_HTH"/>
</dbReference>
<feature type="domain" description="THAP9-like helix-turn-helix" evidence="1">
    <location>
        <begin position="56"/>
        <end position="131"/>
    </location>
</feature>
<evidence type="ECO:0008006" key="5">
    <source>
        <dbReference type="Google" id="ProtNLM"/>
    </source>
</evidence>
<evidence type="ECO:0000313" key="3">
    <source>
        <dbReference type="EMBL" id="KAF0747353.1"/>
    </source>
</evidence>
<dbReference type="Pfam" id="PF21787">
    <property type="entry name" value="TNP-like_RNaseH_N"/>
    <property type="match status" value="1"/>
</dbReference>
<protein>
    <recommendedName>
        <fullName evidence="5">Transposable element P transposase</fullName>
    </recommendedName>
</protein>
<evidence type="ECO:0000313" key="4">
    <source>
        <dbReference type="Proteomes" id="UP000478052"/>
    </source>
</evidence>
<dbReference type="Proteomes" id="UP000478052">
    <property type="component" value="Unassembled WGS sequence"/>
</dbReference>
<dbReference type="AlphaFoldDB" id="A0A6G0Y1J8"/>
<dbReference type="InterPro" id="IPR048365">
    <property type="entry name" value="TNP-like_RNaseH_N"/>
</dbReference>
<keyword evidence="4" id="KW-1185">Reference proteome</keyword>
<evidence type="ECO:0000259" key="1">
    <source>
        <dbReference type="Pfam" id="PF12017"/>
    </source>
</evidence>
<gene>
    <name evidence="3" type="ORF">FWK35_00011911</name>
</gene>
<feature type="domain" description="Transposable element P transposase-like RNase H" evidence="2">
    <location>
        <begin position="139"/>
        <end position="228"/>
    </location>
</feature>
<sequence>MKEKATCCVKCRRLVNVLTMREKRKNSGAQEHLLLSPSKRKLFNKIQNEKKCLKKKVIEEQLNNMSGINESQKTLIKECFATSKIKNTKIRRYSENWLMLCLLFNIRSPGAYKYLRDSQLLPLPHPKTVRQLLSSLKSTCGFDEDFISLLAKKVQHMSSMEKHGVLLFDEISLRISIQVSSSYLSYIGLEDHGNESTCHKEFADHALVFMWQSLGSNFSQTIGVFALKGDVKGIIVDGIVCDGATRNTKMWTELGINGTQGNLKDYFLHPLNKTRKIFAFSDFVHLIKCVRNRLYNSRSLCLHSDSDSVSWKYYEEV</sequence>
<dbReference type="OrthoDB" id="7312725at2759"/>
<reference evidence="3 4" key="1">
    <citation type="submission" date="2019-08" db="EMBL/GenBank/DDBJ databases">
        <title>Whole genome of Aphis craccivora.</title>
        <authorList>
            <person name="Voronova N.V."/>
            <person name="Shulinski R.S."/>
            <person name="Bandarenka Y.V."/>
            <person name="Zhorov D.G."/>
            <person name="Warner D."/>
        </authorList>
    </citation>
    <scope>NUCLEOTIDE SEQUENCE [LARGE SCALE GENOMIC DNA]</scope>
    <source>
        <strain evidence="3">180601</strain>
        <tissue evidence="3">Whole Body</tissue>
    </source>
</reference>
<evidence type="ECO:0000259" key="2">
    <source>
        <dbReference type="Pfam" id="PF21787"/>
    </source>
</evidence>
<proteinExistence type="predicted"/>
<dbReference type="Pfam" id="PF12017">
    <property type="entry name" value="Tnp_P_element"/>
    <property type="match status" value="1"/>
</dbReference>
<name>A0A6G0Y1J8_APHCR</name>
<dbReference type="EMBL" id="VUJU01006874">
    <property type="protein sequence ID" value="KAF0747353.1"/>
    <property type="molecule type" value="Genomic_DNA"/>
</dbReference>
<organism evidence="3 4">
    <name type="scientific">Aphis craccivora</name>
    <name type="common">Cowpea aphid</name>
    <dbReference type="NCBI Taxonomy" id="307492"/>
    <lineage>
        <taxon>Eukaryota</taxon>
        <taxon>Metazoa</taxon>
        <taxon>Ecdysozoa</taxon>
        <taxon>Arthropoda</taxon>
        <taxon>Hexapoda</taxon>
        <taxon>Insecta</taxon>
        <taxon>Pterygota</taxon>
        <taxon>Neoptera</taxon>
        <taxon>Paraneoptera</taxon>
        <taxon>Hemiptera</taxon>
        <taxon>Sternorrhyncha</taxon>
        <taxon>Aphidomorpha</taxon>
        <taxon>Aphidoidea</taxon>
        <taxon>Aphididae</taxon>
        <taxon>Aphidini</taxon>
        <taxon>Aphis</taxon>
        <taxon>Aphis</taxon>
    </lineage>
</organism>
<feature type="non-terminal residue" evidence="3">
    <location>
        <position position="317"/>
    </location>
</feature>
<comment type="caution">
    <text evidence="3">The sequence shown here is derived from an EMBL/GenBank/DDBJ whole genome shotgun (WGS) entry which is preliminary data.</text>
</comment>